<protein>
    <submittedName>
        <fullName evidence="1">Uncharacterized protein</fullName>
    </submittedName>
</protein>
<reference evidence="1 2" key="1">
    <citation type="journal article" date="2023" name="Life. Sci Alliance">
        <title>Evolutionary insights into 3D genome organization and epigenetic landscape of Vigna mungo.</title>
        <authorList>
            <person name="Junaid A."/>
            <person name="Singh B."/>
            <person name="Bhatia S."/>
        </authorList>
    </citation>
    <scope>NUCLEOTIDE SEQUENCE [LARGE SCALE GENOMIC DNA]</scope>
    <source>
        <strain evidence="1">Urdbean</strain>
    </source>
</reference>
<sequence>MKRRSMREVKDEAKTPEKLWYMTLAMAHGDIVLHHKMLRGRNVIDTVGYSIASGEPEHAGATHDGQFSVLLRYGVPAEHAQGASGVVPFRESEIDEHVHAQVVERGEAKKPLGPPNGLGAEVRAFRHGIVHDESGAEAVGDVLGGVHDLHDGGVVGASKIMVEEVKVGLFLRRTVSF</sequence>
<dbReference type="AlphaFoldDB" id="A0AAQ3N0K0"/>
<evidence type="ECO:0000313" key="2">
    <source>
        <dbReference type="Proteomes" id="UP001374535"/>
    </source>
</evidence>
<evidence type="ECO:0000313" key="1">
    <source>
        <dbReference type="EMBL" id="WVZ01275.1"/>
    </source>
</evidence>
<gene>
    <name evidence="1" type="ORF">V8G54_027344</name>
</gene>
<dbReference type="Proteomes" id="UP001374535">
    <property type="component" value="Chromosome 8"/>
</dbReference>
<accession>A0AAQ3N0K0</accession>
<name>A0AAQ3N0K0_VIGMU</name>
<proteinExistence type="predicted"/>
<organism evidence="1 2">
    <name type="scientific">Vigna mungo</name>
    <name type="common">Black gram</name>
    <name type="synonym">Phaseolus mungo</name>
    <dbReference type="NCBI Taxonomy" id="3915"/>
    <lineage>
        <taxon>Eukaryota</taxon>
        <taxon>Viridiplantae</taxon>
        <taxon>Streptophyta</taxon>
        <taxon>Embryophyta</taxon>
        <taxon>Tracheophyta</taxon>
        <taxon>Spermatophyta</taxon>
        <taxon>Magnoliopsida</taxon>
        <taxon>eudicotyledons</taxon>
        <taxon>Gunneridae</taxon>
        <taxon>Pentapetalae</taxon>
        <taxon>rosids</taxon>
        <taxon>fabids</taxon>
        <taxon>Fabales</taxon>
        <taxon>Fabaceae</taxon>
        <taxon>Papilionoideae</taxon>
        <taxon>50 kb inversion clade</taxon>
        <taxon>NPAAA clade</taxon>
        <taxon>indigoferoid/millettioid clade</taxon>
        <taxon>Phaseoleae</taxon>
        <taxon>Vigna</taxon>
    </lineage>
</organism>
<dbReference type="EMBL" id="CP144693">
    <property type="protein sequence ID" value="WVZ01275.1"/>
    <property type="molecule type" value="Genomic_DNA"/>
</dbReference>
<keyword evidence="2" id="KW-1185">Reference proteome</keyword>